<evidence type="ECO:0000313" key="2">
    <source>
        <dbReference type="EMBL" id="KAK3356406.1"/>
    </source>
</evidence>
<feature type="region of interest" description="Disordered" evidence="1">
    <location>
        <begin position="83"/>
        <end position="120"/>
    </location>
</feature>
<reference evidence="2" key="1">
    <citation type="journal article" date="2023" name="Mol. Phylogenet. Evol.">
        <title>Genome-scale phylogeny and comparative genomics of the fungal order Sordariales.</title>
        <authorList>
            <person name="Hensen N."/>
            <person name="Bonometti L."/>
            <person name="Westerberg I."/>
            <person name="Brannstrom I.O."/>
            <person name="Guillou S."/>
            <person name="Cros-Aarteil S."/>
            <person name="Calhoun S."/>
            <person name="Haridas S."/>
            <person name="Kuo A."/>
            <person name="Mondo S."/>
            <person name="Pangilinan J."/>
            <person name="Riley R."/>
            <person name="LaButti K."/>
            <person name="Andreopoulos B."/>
            <person name="Lipzen A."/>
            <person name="Chen C."/>
            <person name="Yan M."/>
            <person name="Daum C."/>
            <person name="Ng V."/>
            <person name="Clum A."/>
            <person name="Steindorff A."/>
            <person name="Ohm R.A."/>
            <person name="Martin F."/>
            <person name="Silar P."/>
            <person name="Natvig D.O."/>
            <person name="Lalanne C."/>
            <person name="Gautier V."/>
            <person name="Ament-Velasquez S.L."/>
            <person name="Kruys A."/>
            <person name="Hutchinson M.I."/>
            <person name="Powell A.J."/>
            <person name="Barry K."/>
            <person name="Miller A.N."/>
            <person name="Grigoriev I.V."/>
            <person name="Debuchy R."/>
            <person name="Gladieux P."/>
            <person name="Hiltunen Thoren M."/>
            <person name="Johannesson H."/>
        </authorList>
    </citation>
    <scope>NUCLEOTIDE SEQUENCE</scope>
    <source>
        <strain evidence="2">CBS 955.72</strain>
    </source>
</reference>
<keyword evidence="3" id="KW-1185">Reference proteome</keyword>
<feature type="compositionally biased region" description="Polar residues" evidence="1">
    <location>
        <begin position="90"/>
        <end position="113"/>
    </location>
</feature>
<feature type="compositionally biased region" description="Basic and acidic residues" evidence="1">
    <location>
        <begin position="173"/>
        <end position="184"/>
    </location>
</feature>
<dbReference type="AlphaFoldDB" id="A0AAJ0HK65"/>
<name>A0AAJ0HK65_9PEZI</name>
<dbReference type="Proteomes" id="UP001275084">
    <property type="component" value="Unassembled WGS sequence"/>
</dbReference>
<feature type="region of interest" description="Disordered" evidence="1">
    <location>
        <begin position="135"/>
        <end position="215"/>
    </location>
</feature>
<proteinExistence type="predicted"/>
<protein>
    <submittedName>
        <fullName evidence="2">Uncharacterized protein</fullName>
    </submittedName>
</protein>
<comment type="caution">
    <text evidence="2">The sequence shown here is derived from an EMBL/GenBank/DDBJ whole genome shotgun (WGS) entry which is preliminary data.</text>
</comment>
<organism evidence="2 3">
    <name type="scientific">Lasiosphaeria hispida</name>
    <dbReference type="NCBI Taxonomy" id="260671"/>
    <lineage>
        <taxon>Eukaryota</taxon>
        <taxon>Fungi</taxon>
        <taxon>Dikarya</taxon>
        <taxon>Ascomycota</taxon>
        <taxon>Pezizomycotina</taxon>
        <taxon>Sordariomycetes</taxon>
        <taxon>Sordariomycetidae</taxon>
        <taxon>Sordariales</taxon>
        <taxon>Lasiosphaeriaceae</taxon>
        <taxon>Lasiosphaeria</taxon>
    </lineage>
</organism>
<accession>A0AAJ0HK65</accession>
<sequence length="237" mass="26290">MDEHDALARALDSFNKLRDECASRFYDNEDDKDAVEIWKLACITVREHVDDLQWITLQSEFATILNHRGLDKAASTVRGHLYGNCPKDLGTNTKPASTSRAPGVGSQTRNGVTPGSPPQHYAEEFTLLNKSSRAETFGHHGHSPSTPPRLSSERVSNDRTVSAPTIPQTALPNEDRDAPHDRRPTAHIQRAKTVPPTKEAHQAPPEHSGLSGLHNPISNFGKKFFNTLLSKLEEHRE</sequence>
<gene>
    <name evidence="2" type="ORF">B0T25DRAFT_135420</name>
</gene>
<evidence type="ECO:0000256" key="1">
    <source>
        <dbReference type="SAM" id="MobiDB-lite"/>
    </source>
</evidence>
<feature type="compositionally biased region" description="Polar residues" evidence="1">
    <location>
        <begin position="158"/>
        <end position="171"/>
    </location>
</feature>
<evidence type="ECO:0000313" key="3">
    <source>
        <dbReference type="Proteomes" id="UP001275084"/>
    </source>
</evidence>
<dbReference type="EMBL" id="JAUIQD010000003">
    <property type="protein sequence ID" value="KAK3356406.1"/>
    <property type="molecule type" value="Genomic_DNA"/>
</dbReference>
<reference evidence="2" key="2">
    <citation type="submission" date="2023-06" db="EMBL/GenBank/DDBJ databases">
        <authorList>
            <consortium name="Lawrence Berkeley National Laboratory"/>
            <person name="Haridas S."/>
            <person name="Hensen N."/>
            <person name="Bonometti L."/>
            <person name="Westerberg I."/>
            <person name="Brannstrom I.O."/>
            <person name="Guillou S."/>
            <person name="Cros-Aarteil S."/>
            <person name="Calhoun S."/>
            <person name="Kuo A."/>
            <person name="Mondo S."/>
            <person name="Pangilinan J."/>
            <person name="Riley R."/>
            <person name="Labutti K."/>
            <person name="Andreopoulos B."/>
            <person name="Lipzen A."/>
            <person name="Chen C."/>
            <person name="Yanf M."/>
            <person name="Daum C."/>
            <person name="Ng V."/>
            <person name="Clum A."/>
            <person name="Steindorff A."/>
            <person name="Ohm R."/>
            <person name="Martin F."/>
            <person name="Silar P."/>
            <person name="Natvig D."/>
            <person name="Lalanne C."/>
            <person name="Gautier V."/>
            <person name="Ament-Velasquez S.L."/>
            <person name="Kruys A."/>
            <person name="Hutchinson M.I."/>
            <person name="Powell A.J."/>
            <person name="Barry K."/>
            <person name="Miller A.N."/>
            <person name="Grigoriev I.V."/>
            <person name="Debuchy R."/>
            <person name="Gladieux P."/>
            <person name="Thoren M.H."/>
            <person name="Johannesson H."/>
        </authorList>
    </citation>
    <scope>NUCLEOTIDE SEQUENCE</scope>
    <source>
        <strain evidence="2">CBS 955.72</strain>
    </source>
</reference>